<dbReference type="InterPro" id="IPR014243">
    <property type="entry name" value="RsfA-like"/>
</dbReference>
<feature type="coiled-coil region" evidence="1">
    <location>
        <begin position="108"/>
        <end position="149"/>
    </location>
</feature>
<dbReference type="RefSeq" id="WP_315955695.1">
    <property type="nucleotide sequence ID" value="NZ_JAWCUD010000016.1"/>
</dbReference>
<proteinExistence type="predicted"/>
<organism evidence="2 3">
    <name type="scientific">Paenibacillus violae</name>
    <dbReference type="NCBI Taxonomy" id="3077234"/>
    <lineage>
        <taxon>Bacteria</taxon>
        <taxon>Bacillati</taxon>
        <taxon>Bacillota</taxon>
        <taxon>Bacilli</taxon>
        <taxon>Bacillales</taxon>
        <taxon>Paenibacillaceae</taxon>
        <taxon>Paenibacillus</taxon>
    </lineage>
</organism>
<protein>
    <recommendedName>
        <fullName evidence="4">Myb-like domain-containing protein</fullName>
    </recommendedName>
</protein>
<evidence type="ECO:0000313" key="2">
    <source>
        <dbReference type="EMBL" id="MDU0205821.1"/>
    </source>
</evidence>
<reference evidence="2 3" key="1">
    <citation type="submission" date="2023-10" db="EMBL/GenBank/DDBJ databases">
        <title>Paenibacillus strain PFR10 Genome sequencing and assembly.</title>
        <authorList>
            <person name="Kim I."/>
        </authorList>
    </citation>
    <scope>NUCLEOTIDE SEQUENCE [LARGE SCALE GENOMIC DNA]</scope>
    <source>
        <strain evidence="2 3">PFR10</strain>
    </source>
</reference>
<keyword evidence="3" id="KW-1185">Reference proteome</keyword>
<dbReference type="EMBL" id="JAWCUD010000016">
    <property type="protein sequence ID" value="MDU0205821.1"/>
    <property type="molecule type" value="Genomic_DNA"/>
</dbReference>
<evidence type="ECO:0008006" key="4">
    <source>
        <dbReference type="Google" id="ProtNLM"/>
    </source>
</evidence>
<gene>
    <name evidence="2" type="ORF">RQP52_32565</name>
</gene>
<accession>A0ABU3RNF1</accession>
<sequence>MKHASSNHEVWSTEQDKLLLETVLQHLSNGSSQKKAFEDVAGKIGRTLGACAFRFNSVLRKQHGDVIRSVQNKNNDEVTSRMVIDFPRSNNSSNEGLASNWEQVLNFLHLQSQEVQQTKQMLQDALEENTRLTKELEHLKQIRSKMESLGMNISKILDLFNT</sequence>
<evidence type="ECO:0000313" key="3">
    <source>
        <dbReference type="Proteomes" id="UP001260980"/>
    </source>
</evidence>
<name>A0ABU3RNF1_9BACL</name>
<dbReference type="PANTHER" id="PTHR41302:SF2">
    <property type="entry name" value="PRESPORE SPECIFIC TRANSCRIPTIONAL ACTIVATOR RSFA"/>
    <property type="match status" value="1"/>
</dbReference>
<dbReference type="PANTHER" id="PTHR41302">
    <property type="entry name" value="PRESPORE-SPECIFIC TRANSCRIPTIONAL REGULATOR RSFA-RELATED"/>
    <property type="match status" value="1"/>
</dbReference>
<comment type="caution">
    <text evidence="2">The sequence shown here is derived from an EMBL/GenBank/DDBJ whole genome shotgun (WGS) entry which is preliminary data.</text>
</comment>
<evidence type="ECO:0000256" key="1">
    <source>
        <dbReference type="SAM" id="Coils"/>
    </source>
</evidence>
<dbReference type="Gene3D" id="1.10.10.60">
    <property type="entry name" value="Homeodomain-like"/>
    <property type="match status" value="1"/>
</dbReference>
<keyword evidence="1" id="KW-0175">Coiled coil</keyword>
<dbReference type="Proteomes" id="UP001260980">
    <property type="component" value="Unassembled WGS sequence"/>
</dbReference>